<keyword evidence="3" id="KW-1185">Reference proteome</keyword>
<feature type="domain" description="NADP-dependent oxidoreductase" evidence="1">
    <location>
        <begin position="15"/>
        <end position="275"/>
    </location>
</feature>
<dbReference type="InterPro" id="IPR036812">
    <property type="entry name" value="NAD(P)_OxRdtase_dom_sf"/>
</dbReference>
<gene>
    <name evidence="2" type="ORF">GCM10008906_03200</name>
</gene>
<dbReference type="SUPFAM" id="SSF51430">
    <property type="entry name" value="NAD(P)-linked oxidoreductase"/>
    <property type="match status" value="1"/>
</dbReference>
<dbReference type="EMBL" id="BAAACG010000001">
    <property type="protein sequence ID" value="GAA0732938.1"/>
    <property type="molecule type" value="Genomic_DNA"/>
</dbReference>
<evidence type="ECO:0000313" key="2">
    <source>
        <dbReference type="EMBL" id="GAA0732938.1"/>
    </source>
</evidence>
<accession>A0ABN1J9G0</accession>
<dbReference type="Proteomes" id="UP001501510">
    <property type="component" value="Unassembled WGS sequence"/>
</dbReference>
<dbReference type="RefSeq" id="WP_343758161.1">
    <property type="nucleotide sequence ID" value="NZ_BAAACG010000001.1"/>
</dbReference>
<name>A0ABN1J9G0_9CLOT</name>
<dbReference type="InterPro" id="IPR023210">
    <property type="entry name" value="NADP_OxRdtase_dom"/>
</dbReference>
<dbReference type="Gene3D" id="3.20.20.100">
    <property type="entry name" value="NADP-dependent oxidoreductase domain"/>
    <property type="match status" value="1"/>
</dbReference>
<evidence type="ECO:0000259" key="1">
    <source>
        <dbReference type="Pfam" id="PF00248"/>
    </source>
</evidence>
<sequence length="317" mass="36786">MQYIKLERANIEISKIAFGAQRFENAKNHEEHVETILHAYKKGINFFDTAVLYCEDQSEIILGKAIKEMKKGDLPFYISSKCLDGDHNNFRKRLETSLKRLNLDSLDFFTCFWGVKSFLDWEGVKSFGALKEMEKAKEEGLIKHICITTHMKNEDLKKVVKDYPFDINIVGYNLINSKARIDGLKASYESGISNISMNPLGTGIIPQFKEVFDVIKIRENQTLVQAAYDYLLSNPYIHSVLGGFSNKKHVDDAVFALENHVPYSKEEIQLIDKKVRKKINTIPLEKRYEIAMELCKKMYILRDEVAEFMNVYPMRIW</sequence>
<reference evidence="2 3" key="1">
    <citation type="journal article" date="2019" name="Int. J. Syst. Evol. Microbiol.">
        <title>The Global Catalogue of Microorganisms (GCM) 10K type strain sequencing project: providing services to taxonomists for standard genome sequencing and annotation.</title>
        <authorList>
            <consortium name="The Broad Institute Genomics Platform"/>
            <consortium name="The Broad Institute Genome Sequencing Center for Infectious Disease"/>
            <person name="Wu L."/>
            <person name="Ma J."/>
        </authorList>
    </citation>
    <scope>NUCLEOTIDE SEQUENCE [LARGE SCALE GENOMIC DNA]</scope>
    <source>
        <strain evidence="2 3">JCM 1407</strain>
    </source>
</reference>
<organism evidence="2 3">
    <name type="scientific">Clostridium oceanicum</name>
    <dbReference type="NCBI Taxonomy" id="1543"/>
    <lineage>
        <taxon>Bacteria</taxon>
        <taxon>Bacillati</taxon>
        <taxon>Bacillota</taxon>
        <taxon>Clostridia</taxon>
        <taxon>Eubacteriales</taxon>
        <taxon>Clostridiaceae</taxon>
        <taxon>Clostridium</taxon>
    </lineage>
</organism>
<dbReference type="InterPro" id="IPR053135">
    <property type="entry name" value="AKR2_Oxidoreductase"/>
</dbReference>
<evidence type="ECO:0000313" key="3">
    <source>
        <dbReference type="Proteomes" id="UP001501510"/>
    </source>
</evidence>
<dbReference type="PANTHER" id="PTHR43312:SF1">
    <property type="entry name" value="NADP-DEPENDENT OXIDOREDUCTASE DOMAIN-CONTAINING PROTEIN"/>
    <property type="match status" value="1"/>
</dbReference>
<protein>
    <submittedName>
        <fullName evidence="2">Aldo/keto reductase</fullName>
    </submittedName>
</protein>
<dbReference type="CDD" id="cd19096">
    <property type="entry name" value="AKR_Fe-S_oxidoreductase"/>
    <property type="match status" value="1"/>
</dbReference>
<dbReference type="Pfam" id="PF00248">
    <property type="entry name" value="Aldo_ket_red"/>
    <property type="match status" value="1"/>
</dbReference>
<proteinExistence type="predicted"/>
<dbReference type="PANTHER" id="PTHR43312">
    <property type="entry name" value="D-THREO-ALDOSE 1-DEHYDROGENASE"/>
    <property type="match status" value="1"/>
</dbReference>
<comment type="caution">
    <text evidence="2">The sequence shown here is derived from an EMBL/GenBank/DDBJ whole genome shotgun (WGS) entry which is preliminary data.</text>
</comment>